<evidence type="ECO:0000313" key="2">
    <source>
        <dbReference type="EMBL" id="AFM03033.1"/>
    </source>
</evidence>
<dbReference type="RefSeq" id="WP_014796493.1">
    <property type="nucleotide sequence ID" value="NC_018018.1"/>
</dbReference>
<dbReference type="SUPFAM" id="SSF102735">
    <property type="entry name" value="Trigger factor ribosome-binding domain"/>
    <property type="match status" value="1"/>
</dbReference>
<gene>
    <name evidence="2" type="ordered locus">Fleli_0567</name>
</gene>
<dbReference type="GO" id="GO:0044183">
    <property type="term" value="F:protein folding chaperone"/>
    <property type="evidence" value="ECO:0007669"/>
    <property type="project" value="TreeGrafter"/>
</dbReference>
<keyword evidence="2" id="KW-0413">Isomerase</keyword>
<dbReference type="AlphaFoldDB" id="I4AGE8"/>
<dbReference type="PATRIC" id="fig|880071.3.peg.534"/>
<dbReference type="InterPro" id="IPR005215">
    <property type="entry name" value="Trig_fac"/>
</dbReference>
<organism evidence="2 3">
    <name type="scientific">Bernardetia litoralis (strain ATCC 23117 / DSM 6794 / NBRC 15988 / NCIMB 1366 / Fx l1 / Sio-4)</name>
    <name type="common">Flexibacter litoralis</name>
    <dbReference type="NCBI Taxonomy" id="880071"/>
    <lineage>
        <taxon>Bacteria</taxon>
        <taxon>Pseudomonadati</taxon>
        <taxon>Bacteroidota</taxon>
        <taxon>Cytophagia</taxon>
        <taxon>Cytophagales</taxon>
        <taxon>Bernardetiaceae</taxon>
        <taxon>Bernardetia</taxon>
    </lineage>
</organism>
<dbReference type="InterPro" id="IPR008881">
    <property type="entry name" value="Trigger_fac_ribosome-bd_bac"/>
</dbReference>
<dbReference type="Proteomes" id="UP000006054">
    <property type="component" value="Chromosome"/>
</dbReference>
<reference evidence="3" key="1">
    <citation type="submission" date="2012-06" db="EMBL/GenBank/DDBJ databases">
        <title>The complete genome of Flexibacter litoralis DSM 6794.</title>
        <authorList>
            <person name="Lucas S."/>
            <person name="Copeland A."/>
            <person name="Lapidus A."/>
            <person name="Glavina del Rio T."/>
            <person name="Dalin E."/>
            <person name="Tice H."/>
            <person name="Bruce D."/>
            <person name="Goodwin L."/>
            <person name="Pitluck S."/>
            <person name="Peters L."/>
            <person name="Ovchinnikova G."/>
            <person name="Lu M."/>
            <person name="Kyrpides N."/>
            <person name="Mavromatis K."/>
            <person name="Ivanova N."/>
            <person name="Brettin T."/>
            <person name="Detter J.C."/>
            <person name="Han C."/>
            <person name="Larimer F."/>
            <person name="Land M."/>
            <person name="Hauser L."/>
            <person name="Markowitz V."/>
            <person name="Cheng J.-F."/>
            <person name="Hugenholtz P."/>
            <person name="Woyke T."/>
            <person name="Wu D."/>
            <person name="Spring S."/>
            <person name="Lang E."/>
            <person name="Kopitz M."/>
            <person name="Brambilla E."/>
            <person name="Klenk H.-P."/>
            <person name="Eisen J.A."/>
        </authorList>
    </citation>
    <scope>NUCLEOTIDE SEQUENCE [LARGE SCALE GENOMIC DNA]</scope>
    <source>
        <strain evidence="3">ATCC 23117 / DSM 6794 / NBRC 15988 / NCIMB 1366 / Sio-4</strain>
    </source>
</reference>
<dbReference type="GO" id="GO:0051083">
    <property type="term" value="P:'de novo' cotranslational protein folding"/>
    <property type="evidence" value="ECO:0007669"/>
    <property type="project" value="TreeGrafter"/>
</dbReference>
<dbReference type="OrthoDB" id="9767721at2"/>
<dbReference type="SUPFAM" id="SSF109998">
    <property type="entry name" value="Triger factor/SurA peptide-binding domain-like"/>
    <property type="match status" value="1"/>
</dbReference>
<keyword evidence="3" id="KW-1185">Reference proteome</keyword>
<accession>I4AGE8</accession>
<dbReference type="KEGG" id="fli:Fleli_0567"/>
<dbReference type="InterPro" id="IPR036611">
    <property type="entry name" value="Trigger_fac_ribosome-bd_sf"/>
</dbReference>
<protein>
    <submittedName>
        <fullName evidence="2">FKBP-type peptidyl-prolyl cis-trans isomerase (Trigger factor)</fullName>
    </submittedName>
</protein>
<proteinExistence type="predicted"/>
<dbReference type="PANTHER" id="PTHR30560">
    <property type="entry name" value="TRIGGER FACTOR CHAPERONE AND PEPTIDYL-PROLYL CIS/TRANS ISOMERASE"/>
    <property type="match status" value="1"/>
</dbReference>
<evidence type="ECO:0000313" key="3">
    <source>
        <dbReference type="Proteomes" id="UP000006054"/>
    </source>
</evidence>
<dbReference type="InterPro" id="IPR027304">
    <property type="entry name" value="Trigger_fact/SurA_dom_sf"/>
</dbReference>
<dbReference type="Gene3D" id="1.10.3120.10">
    <property type="entry name" value="Trigger factor, C-terminal domain"/>
    <property type="match status" value="1"/>
</dbReference>
<dbReference type="HOGENOM" id="CLU_045516_0_0_10"/>
<dbReference type="eggNOG" id="COG0544">
    <property type="taxonomic scope" value="Bacteria"/>
</dbReference>
<dbReference type="Gene3D" id="3.30.70.1050">
    <property type="entry name" value="Trigger factor ribosome-binding domain"/>
    <property type="match status" value="1"/>
</dbReference>
<dbReference type="GO" id="GO:0015031">
    <property type="term" value="P:protein transport"/>
    <property type="evidence" value="ECO:0007669"/>
    <property type="project" value="InterPro"/>
</dbReference>
<dbReference type="GO" id="GO:0043022">
    <property type="term" value="F:ribosome binding"/>
    <property type="evidence" value="ECO:0007669"/>
    <property type="project" value="TreeGrafter"/>
</dbReference>
<dbReference type="GO" id="GO:0003755">
    <property type="term" value="F:peptidyl-prolyl cis-trans isomerase activity"/>
    <property type="evidence" value="ECO:0007669"/>
    <property type="project" value="TreeGrafter"/>
</dbReference>
<dbReference type="PANTHER" id="PTHR30560:SF3">
    <property type="entry name" value="TRIGGER FACTOR-LIKE PROTEIN TIG, CHLOROPLASTIC"/>
    <property type="match status" value="1"/>
</dbReference>
<dbReference type="STRING" id="880071.Fleli_0567"/>
<feature type="domain" description="Trigger factor ribosome-binding bacterial" evidence="1">
    <location>
        <begin position="1"/>
        <end position="146"/>
    </location>
</feature>
<sequence>MEIKLEKKNETNAFIHVSVKEEDYKAKFDKKLEDYRKQASIKGFRPGKAPMSLVNKMIGKEVRMDEVNDVVTKGVSNYIQEEKLDLLGAPIPQAENVDFGKQKEFEFSYEIGLVPDFEYDISDKVKADNYKIDITTKEVDTYIDNLRSRFGNVENPEASDKDDFVYGEIFQMGKDEEGNETKTFSVETLIPTNKLAKSQASKFIGVKAGDTFTFDMVKALPEAKERGLALGVEKEDAAKLEGEFTMVVESITRRVPAEMDEEFFKKVGAFKPVEPKLVTEGEEAQEEEVPAEPEVMNEEEFRNEIMTRLKEDYAKEAEALTDIYLRRDLIENTKMDLPDEFLKRWLMFANEGKFTTEQIEEEYPEFIKEMKWSLLQNRILKDKEVEITKEDIMVEARKEIQNMMMRMGGGMQLPEDQMDNMAESFLKAEDGKHYQQIATQAMRNRSMKAVRESVSLKDKVVSEEEFAEIAESLNK</sequence>
<dbReference type="Pfam" id="PF05697">
    <property type="entry name" value="Trigger_N"/>
    <property type="match status" value="1"/>
</dbReference>
<dbReference type="PIRSF" id="PIRSF003095">
    <property type="entry name" value="Trigger_factor"/>
    <property type="match status" value="1"/>
</dbReference>
<dbReference type="EMBL" id="CP003345">
    <property type="protein sequence ID" value="AFM03033.1"/>
    <property type="molecule type" value="Genomic_DNA"/>
</dbReference>
<dbReference type="GO" id="GO:0043335">
    <property type="term" value="P:protein unfolding"/>
    <property type="evidence" value="ECO:0007669"/>
    <property type="project" value="TreeGrafter"/>
</dbReference>
<evidence type="ECO:0000259" key="1">
    <source>
        <dbReference type="Pfam" id="PF05697"/>
    </source>
</evidence>
<dbReference type="InterPro" id="IPR037041">
    <property type="entry name" value="Trigger_fac_C_sf"/>
</dbReference>
<name>I4AGE8_BERLS</name>